<organism evidence="1 2">
    <name type="scientific">Granulicella mallensis</name>
    <dbReference type="NCBI Taxonomy" id="940614"/>
    <lineage>
        <taxon>Bacteria</taxon>
        <taxon>Pseudomonadati</taxon>
        <taxon>Acidobacteriota</taxon>
        <taxon>Terriglobia</taxon>
        <taxon>Terriglobales</taxon>
        <taxon>Acidobacteriaceae</taxon>
        <taxon>Granulicella</taxon>
    </lineage>
</organism>
<dbReference type="Proteomes" id="UP000584867">
    <property type="component" value="Unassembled WGS sequence"/>
</dbReference>
<evidence type="ECO:0000313" key="2">
    <source>
        <dbReference type="Proteomes" id="UP000584867"/>
    </source>
</evidence>
<dbReference type="AlphaFoldDB" id="A0A7W8EAK3"/>
<dbReference type="Gene3D" id="1.20.120.1870">
    <property type="entry name" value="Fic/DOC protein, Fido domain"/>
    <property type="match status" value="1"/>
</dbReference>
<protein>
    <submittedName>
        <fullName evidence="1">Prophage maintenance system killer protein</fullName>
    </submittedName>
</protein>
<accession>A0A7W8EAK3</accession>
<dbReference type="RefSeq" id="WP_221314347.1">
    <property type="nucleotide sequence ID" value="NZ_JACHIO010000006.1"/>
</dbReference>
<dbReference type="InterPro" id="IPR053737">
    <property type="entry name" value="Type_II_TA_Toxin"/>
</dbReference>
<dbReference type="EMBL" id="JACHIO010000006">
    <property type="protein sequence ID" value="MBB5063575.1"/>
    <property type="molecule type" value="Genomic_DNA"/>
</dbReference>
<sequence>MSWVFLDTAGVEALHHQQIVRFGGSHGVRDAGLLASAVFRAEQKAHYDSNATVVTIAASLGWGLIKNHALLMAISASVWPALSYF</sequence>
<evidence type="ECO:0000313" key="1">
    <source>
        <dbReference type="EMBL" id="MBB5063575.1"/>
    </source>
</evidence>
<comment type="caution">
    <text evidence="1">The sequence shown here is derived from an EMBL/GenBank/DDBJ whole genome shotgun (WGS) entry which is preliminary data.</text>
</comment>
<reference evidence="1 2" key="1">
    <citation type="submission" date="2020-08" db="EMBL/GenBank/DDBJ databases">
        <title>Genomic Encyclopedia of Type Strains, Phase IV (KMG-V): Genome sequencing to study the core and pangenomes of soil and plant-associated prokaryotes.</title>
        <authorList>
            <person name="Whitman W."/>
        </authorList>
    </citation>
    <scope>NUCLEOTIDE SEQUENCE [LARGE SCALE GENOMIC DNA]</scope>
    <source>
        <strain evidence="1 2">X5P3</strain>
    </source>
</reference>
<name>A0A7W8EAK3_9BACT</name>
<proteinExistence type="predicted"/>
<gene>
    <name evidence="1" type="ORF">HDF15_001917</name>
</gene>